<evidence type="ECO:0000313" key="2">
    <source>
        <dbReference type="Proteomes" id="UP000694700"/>
    </source>
</evidence>
<protein>
    <submittedName>
        <fullName evidence="1">Uncharacterized protein</fullName>
    </submittedName>
</protein>
<sequence>MKHMDTEGERECRGQGVHIQGITHSFNPFMQRKVVGIVSNSIGMVEKRANGGSGV</sequence>
<dbReference type="AlphaFoldDB" id="A0A8C1ZJV2"/>
<accession>A0A8C1ZJV2</accession>
<organism evidence="1 2">
    <name type="scientific">Cyprinus carpio</name>
    <name type="common">Common carp</name>
    <dbReference type="NCBI Taxonomy" id="7962"/>
    <lineage>
        <taxon>Eukaryota</taxon>
        <taxon>Metazoa</taxon>
        <taxon>Chordata</taxon>
        <taxon>Craniata</taxon>
        <taxon>Vertebrata</taxon>
        <taxon>Euteleostomi</taxon>
        <taxon>Actinopterygii</taxon>
        <taxon>Neopterygii</taxon>
        <taxon>Teleostei</taxon>
        <taxon>Ostariophysi</taxon>
        <taxon>Cypriniformes</taxon>
        <taxon>Cyprinidae</taxon>
        <taxon>Cyprininae</taxon>
        <taxon>Cyprinus</taxon>
    </lineage>
</organism>
<reference evidence="1" key="1">
    <citation type="submission" date="2025-08" db="UniProtKB">
        <authorList>
            <consortium name="Ensembl"/>
        </authorList>
    </citation>
    <scope>IDENTIFICATION</scope>
</reference>
<dbReference type="Proteomes" id="UP000694700">
    <property type="component" value="Unplaced"/>
</dbReference>
<dbReference type="Ensembl" id="ENSCCRT00015086862.1">
    <property type="protein sequence ID" value="ENSCCRP00015084123.1"/>
    <property type="gene ID" value="ENSCCRG00015033962.1"/>
</dbReference>
<name>A0A8C1ZJV2_CYPCA</name>
<evidence type="ECO:0000313" key="1">
    <source>
        <dbReference type="Ensembl" id="ENSCCRP00015084123.1"/>
    </source>
</evidence>
<proteinExistence type="predicted"/>